<dbReference type="InterPro" id="IPR050570">
    <property type="entry name" value="Cell_wall_metabolism_enzyme"/>
</dbReference>
<dbReference type="SUPFAM" id="SSF51261">
    <property type="entry name" value="Duplicated hybrid motif"/>
    <property type="match status" value="1"/>
</dbReference>
<dbReference type="PANTHER" id="PTHR21666">
    <property type="entry name" value="PEPTIDASE-RELATED"/>
    <property type="match status" value="1"/>
</dbReference>
<protein>
    <submittedName>
        <fullName evidence="2">Peptidase M23</fullName>
    </submittedName>
</protein>
<evidence type="ECO:0000259" key="1">
    <source>
        <dbReference type="Pfam" id="PF01551"/>
    </source>
</evidence>
<keyword evidence="3" id="KW-1185">Reference proteome</keyword>
<organism evidence="2 3">
    <name type="scientific">Deminuibacter soli</name>
    <dbReference type="NCBI Taxonomy" id="2291815"/>
    <lineage>
        <taxon>Bacteria</taxon>
        <taxon>Pseudomonadati</taxon>
        <taxon>Bacteroidota</taxon>
        <taxon>Chitinophagia</taxon>
        <taxon>Chitinophagales</taxon>
        <taxon>Chitinophagaceae</taxon>
        <taxon>Deminuibacter</taxon>
    </lineage>
</organism>
<feature type="domain" description="M23ase beta-sheet core" evidence="1">
    <location>
        <begin position="99"/>
        <end position="196"/>
    </location>
</feature>
<dbReference type="OrthoDB" id="9801052at2"/>
<proteinExistence type="predicted"/>
<sequence length="243" mass="26744">MENNNAGFEALLQQLQPFAQVVAFNPAQDKLLHLDFTAANKALNAALLADAAAFSRYVQQQIDTAGARYGIGGYNEHRAIYAQKNLFDNNSEETARCIHLATDIWAPAGTPVYAPFDGTVHSFAFNEPAGDYGATIILQHAVSGMVFHTLYGHMSLRDLTSLKEGMPVARGSLLAHFGDLHENGQWPPHLHFQLIRDMEGRKGDYPGVCAIPHRSQYLANCPDPDKVLNMMQYAKVHGMAHKA</sequence>
<accession>A0A3E1NPE0</accession>
<gene>
    <name evidence="2" type="ORF">DXN05_02105</name>
</gene>
<dbReference type="InterPro" id="IPR011055">
    <property type="entry name" value="Dup_hybrid_motif"/>
</dbReference>
<evidence type="ECO:0000313" key="2">
    <source>
        <dbReference type="EMBL" id="RFM29792.1"/>
    </source>
</evidence>
<dbReference type="Gene3D" id="2.70.70.10">
    <property type="entry name" value="Glucose Permease (Domain IIA)"/>
    <property type="match status" value="1"/>
</dbReference>
<dbReference type="AlphaFoldDB" id="A0A3E1NPE0"/>
<reference evidence="2 3" key="1">
    <citation type="submission" date="2018-08" db="EMBL/GenBank/DDBJ databases">
        <title>Chitinophagaceae sp. K23C18032701, a novel bacterium isolated from forest soil.</title>
        <authorList>
            <person name="Wang C."/>
        </authorList>
    </citation>
    <scope>NUCLEOTIDE SEQUENCE [LARGE SCALE GENOMIC DNA]</scope>
    <source>
        <strain evidence="2 3">K23C18032701</strain>
    </source>
</reference>
<dbReference type="RefSeq" id="WP_116845548.1">
    <property type="nucleotide sequence ID" value="NZ_QTJU01000001.1"/>
</dbReference>
<dbReference type="Proteomes" id="UP000261284">
    <property type="component" value="Unassembled WGS sequence"/>
</dbReference>
<name>A0A3E1NPE0_9BACT</name>
<evidence type="ECO:0000313" key="3">
    <source>
        <dbReference type="Proteomes" id="UP000261284"/>
    </source>
</evidence>
<comment type="caution">
    <text evidence="2">The sequence shown here is derived from an EMBL/GenBank/DDBJ whole genome shotgun (WGS) entry which is preliminary data.</text>
</comment>
<dbReference type="CDD" id="cd12797">
    <property type="entry name" value="M23_peptidase"/>
    <property type="match status" value="1"/>
</dbReference>
<dbReference type="GO" id="GO:0004222">
    <property type="term" value="F:metalloendopeptidase activity"/>
    <property type="evidence" value="ECO:0007669"/>
    <property type="project" value="TreeGrafter"/>
</dbReference>
<dbReference type="InterPro" id="IPR016047">
    <property type="entry name" value="M23ase_b-sheet_dom"/>
</dbReference>
<dbReference type="Pfam" id="PF01551">
    <property type="entry name" value="Peptidase_M23"/>
    <property type="match status" value="1"/>
</dbReference>
<dbReference type="PANTHER" id="PTHR21666:SF270">
    <property type="entry name" value="MUREIN HYDROLASE ACTIVATOR ENVC"/>
    <property type="match status" value="1"/>
</dbReference>
<dbReference type="EMBL" id="QTJU01000001">
    <property type="protein sequence ID" value="RFM29792.1"/>
    <property type="molecule type" value="Genomic_DNA"/>
</dbReference>